<protein>
    <submittedName>
        <fullName evidence="1">Uncharacterized protein</fullName>
    </submittedName>
</protein>
<evidence type="ECO:0000313" key="2">
    <source>
        <dbReference type="Proteomes" id="UP001060215"/>
    </source>
</evidence>
<gene>
    <name evidence="1" type="ORF">LOK49_LG06G02445</name>
</gene>
<reference evidence="1 2" key="1">
    <citation type="journal article" date="2022" name="Plant J.">
        <title>Chromosome-level genome of Camellia lanceoleosa provides a valuable resource for understanding genome evolution and self-incompatibility.</title>
        <authorList>
            <person name="Gong W."/>
            <person name="Xiao S."/>
            <person name="Wang L."/>
            <person name="Liao Z."/>
            <person name="Chang Y."/>
            <person name="Mo W."/>
            <person name="Hu G."/>
            <person name="Li W."/>
            <person name="Zhao G."/>
            <person name="Zhu H."/>
            <person name="Hu X."/>
            <person name="Ji K."/>
            <person name="Xiang X."/>
            <person name="Song Q."/>
            <person name="Yuan D."/>
            <person name="Jin S."/>
            <person name="Zhang L."/>
        </authorList>
    </citation>
    <scope>NUCLEOTIDE SEQUENCE [LARGE SCALE GENOMIC DNA]</scope>
    <source>
        <strain evidence="1">SQ_2022a</strain>
    </source>
</reference>
<name>A0ACC0HKW6_9ERIC</name>
<dbReference type="Proteomes" id="UP001060215">
    <property type="component" value="Chromosome 5"/>
</dbReference>
<accession>A0ACC0HKW6</accession>
<evidence type="ECO:0000313" key="1">
    <source>
        <dbReference type="EMBL" id="KAI8012696.1"/>
    </source>
</evidence>
<dbReference type="EMBL" id="CM045762">
    <property type="protein sequence ID" value="KAI8012696.1"/>
    <property type="molecule type" value="Genomic_DNA"/>
</dbReference>
<proteinExistence type="predicted"/>
<comment type="caution">
    <text evidence="1">The sequence shown here is derived from an EMBL/GenBank/DDBJ whole genome shotgun (WGS) entry which is preliminary data.</text>
</comment>
<keyword evidence="2" id="KW-1185">Reference proteome</keyword>
<organism evidence="1 2">
    <name type="scientific">Camellia lanceoleosa</name>
    <dbReference type="NCBI Taxonomy" id="1840588"/>
    <lineage>
        <taxon>Eukaryota</taxon>
        <taxon>Viridiplantae</taxon>
        <taxon>Streptophyta</taxon>
        <taxon>Embryophyta</taxon>
        <taxon>Tracheophyta</taxon>
        <taxon>Spermatophyta</taxon>
        <taxon>Magnoliopsida</taxon>
        <taxon>eudicotyledons</taxon>
        <taxon>Gunneridae</taxon>
        <taxon>Pentapetalae</taxon>
        <taxon>asterids</taxon>
        <taxon>Ericales</taxon>
        <taxon>Theaceae</taxon>
        <taxon>Camellia</taxon>
    </lineage>
</organism>
<sequence length="111" mass="11831">MEKTSKTLLQSSTKSQALLLVVGLLLIVPLFARPLDLSRTHMASSSSSSSSVIRVLLESPTTTHESTTKSRALQSKNSFSTTTASTTTTKSRQFGVAAHEVPSGPNPESNR</sequence>